<dbReference type="HOGENOM" id="CLU_119855_0_0_2"/>
<feature type="domain" description="DUF7144" evidence="2">
    <location>
        <begin position="27"/>
        <end position="140"/>
    </location>
</feature>
<dbReference type="eggNOG" id="arCOG09752">
    <property type="taxonomic scope" value="Archaea"/>
</dbReference>
<dbReference type="OrthoDB" id="12278at2157"/>
<keyword evidence="1" id="KW-0812">Transmembrane</keyword>
<evidence type="ECO:0000313" key="3">
    <source>
        <dbReference type="EMBL" id="ABL78803.1"/>
    </source>
</evidence>
<dbReference type="EMBL" id="CP000505">
    <property type="protein sequence ID" value="ABL78803.1"/>
    <property type="molecule type" value="Genomic_DNA"/>
</dbReference>
<dbReference type="Proteomes" id="UP000000641">
    <property type="component" value="Chromosome"/>
</dbReference>
<evidence type="ECO:0000259" key="2">
    <source>
        <dbReference type="Pfam" id="PF23636"/>
    </source>
</evidence>
<feature type="transmembrane region" description="Helical" evidence="1">
    <location>
        <begin position="67"/>
        <end position="92"/>
    </location>
</feature>
<keyword evidence="1" id="KW-1133">Transmembrane helix</keyword>
<evidence type="ECO:0000256" key="1">
    <source>
        <dbReference type="SAM" id="Phobius"/>
    </source>
</evidence>
<dbReference type="EnsemblBacteria" id="ABL78803">
    <property type="protein sequence ID" value="ABL78803"/>
    <property type="gene ID" value="Tpen_1406"/>
</dbReference>
<reference evidence="4" key="1">
    <citation type="journal article" date="2008" name="J. Bacteriol.">
        <title>Genome sequence of Thermofilum pendens reveals an exceptional loss of biosynthetic pathways without genome reduction.</title>
        <authorList>
            <person name="Anderson I."/>
            <person name="Rodriguez J."/>
            <person name="Susanti D."/>
            <person name="Porat I."/>
            <person name="Reich C."/>
            <person name="Ulrich L.E."/>
            <person name="Elkins J.G."/>
            <person name="Mavromatis K."/>
            <person name="Lykidis A."/>
            <person name="Kim E."/>
            <person name="Thompson L.S."/>
            <person name="Nolan M."/>
            <person name="Land M."/>
            <person name="Copeland A."/>
            <person name="Lapidus A."/>
            <person name="Lucas S."/>
            <person name="Detter C."/>
            <person name="Zhulin I.B."/>
            <person name="Olsen G.J."/>
            <person name="Whitman W."/>
            <person name="Mukhopadhyay B."/>
            <person name="Bristow J."/>
            <person name="Kyrpides N."/>
        </authorList>
    </citation>
    <scope>NUCLEOTIDE SEQUENCE [LARGE SCALE GENOMIC DNA]</scope>
    <source>
        <strain evidence="4">DSM 2475 / Hrk 5</strain>
    </source>
</reference>
<dbReference type="InterPro" id="IPR055568">
    <property type="entry name" value="DUF7144"/>
</dbReference>
<evidence type="ECO:0000313" key="4">
    <source>
        <dbReference type="Proteomes" id="UP000000641"/>
    </source>
</evidence>
<dbReference type="RefSeq" id="WP_011753068.1">
    <property type="nucleotide sequence ID" value="NC_008698.1"/>
</dbReference>
<accession>A1S023</accession>
<keyword evidence="4" id="KW-1185">Reference proteome</keyword>
<dbReference type="STRING" id="368408.Tpen_1406"/>
<dbReference type="Pfam" id="PF23636">
    <property type="entry name" value="DUF7144"/>
    <property type="match status" value="1"/>
</dbReference>
<feature type="transmembrane region" description="Helical" evidence="1">
    <location>
        <begin position="98"/>
        <end position="116"/>
    </location>
</feature>
<dbReference type="KEGG" id="tpe:Tpen_1406"/>
<keyword evidence="1" id="KW-0472">Membrane</keyword>
<organism evidence="3 4">
    <name type="scientific">Thermofilum pendens (strain DSM 2475 / Hrk 5)</name>
    <dbReference type="NCBI Taxonomy" id="368408"/>
    <lineage>
        <taxon>Archaea</taxon>
        <taxon>Thermoproteota</taxon>
        <taxon>Thermoprotei</taxon>
        <taxon>Thermofilales</taxon>
        <taxon>Thermofilaceae</taxon>
        <taxon>Thermofilum</taxon>
    </lineage>
</organism>
<feature type="transmembrane region" description="Helical" evidence="1">
    <location>
        <begin position="29"/>
        <end position="55"/>
    </location>
</feature>
<sequence length="156" mass="16376">MVNGAEVPPLNPVLQFSQTTRTRPTGVTILAVLNMLGGALLVLLGLIFVAVGPLLERSTPATMPGLFSLILGGLGALLIVMGAVSLIVGWGLWTGKGWAWWVTVIFEVLGLLSGLLSAAAGDPFSVVGLLVSAIVLWYMFKPHVKDFFGVKVGFST</sequence>
<feature type="transmembrane region" description="Helical" evidence="1">
    <location>
        <begin position="123"/>
        <end position="140"/>
    </location>
</feature>
<proteinExistence type="predicted"/>
<dbReference type="GeneID" id="4601820"/>
<gene>
    <name evidence="3" type="ordered locus">Tpen_1406</name>
</gene>
<name>A1S023_THEPD</name>
<protein>
    <recommendedName>
        <fullName evidence="2">DUF7144 domain-containing protein</fullName>
    </recommendedName>
</protein>
<dbReference type="AlphaFoldDB" id="A1S023"/>